<dbReference type="EC" id="2.3.1.82" evidence="3"/>
<dbReference type="PROSITE" id="PS51819">
    <property type="entry name" value="VOC"/>
    <property type="match status" value="1"/>
</dbReference>
<dbReference type="PROSITE" id="PS51186">
    <property type="entry name" value="GNAT"/>
    <property type="match status" value="1"/>
</dbReference>
<reference evidence="3 4" key="1">
    <citation type="submission" date="2019-02" db="EMBL/GenBank/DDBJ databases">
        <title>Deep-cultivation of Planctomycetes and their phenomic and genomic characterization uncovers novel biology.</title>
        <authorList>
            <person name="Wiegand S."/>
            <person name="Jogler M."/>
            <person name="Boedeker C."/>
            <person name="Pinto D."/>
            <person name="Vollmers J."/>
            <person name="Rivas-Marin E."/>
            <person name="Kohn T."/>
            <person name="Peeters S.H."/>
            <person name="Heuer A."/>
            <person name="Rast P."/>
            <person name="Oberbeckmann S."/>
            <person name="Bunk B."/>
            <person name="Jeske O."/>
            <person name="Meyerdierks A."/>
            <person name="Storesund J.E."/>
            <person name="Kallscheuer N."/>
            <person name="Luecker S."/>
            <person name="Lage O.M."/>
            <person name="Pohl T."/>
            <person name="Merkel B.J."/>
            <person name="Hornburger P."/>
            <person name="Mueller R.-W."/>
            <person name="Bruemmer F."/>
            <person name="Labrenz M."/>
            <person name="Spormann A.M."/>
            <person name="Op den Camp H."/>
            <person name="Overmann J."/>
            <person name="Amann R."/>
            <person name="Jetten M.S.M."/>
            <person name="Mascher T."/>
            <person name="Medema M.H."/>
            <person name="Devos D.P."/>
            <person name="Kaster A.-K."/>
            <person name="Ovreas L."/>
            <person name="Rohde M."/>
            <person name="Galperin M.Y."/>
            <person name="Jogler C."/>
        </authorList>
    </citation>
    <scope>NUCLEOTIDE SEQUENCE [LARGE SCALE GENOMIC DNA]</scope>
    <source>
        <strain evidence="3 4">Pla163</strain>
    </source>
</reference>
<protein>
    <submittedName>
        <fullName evidence="3">Aminoglycoside N(6')-acetyltransferase type 1</fullName>
        <ecNumber evidence="3">2.3.1.82</ecNumber>
    </submittedName>
</protein>
<dbReference type="PANTHER" id="PTHR35006:SF4">
    <property type="entry name" value="BLR7706 PROTEIN"/>
    <property type="match status" value="1"/>
</dbReference>
<dbReference type="InterPro" id="IPR004360">
    <property type="entry name" value="Glyas_Fos-R_dOase_dom"/>
</dbReference>
<evidence type="ECO:0000313" key="3">
    <source>
        <dbReference type="EMBL" id="QDU83777.1"/>
    </source>
</evidence>
<dbReference type="InterPro" id="IPR000182">
    <property type="entry name" value="GNAT_dom"/>
</dbReference>
<dbReference type="Proteomes" id="UP000319342">
    <property type="component" value="Chromosome"/>
</dbReference>
<dbReference type="InterPro" id="IPR029068">
    <property type="entry name" value="Glyas_Bleomycin-R_OHBP_Dase"/>
</dbReference>
<dbReference type="EMBL" id="CP036290">
    <property type="protein sequence ID" value="QDU83777.1"/>
    <property type="molecule type" value="Genomic_DNA"/>
</dbReference>
<feature type="domain" description="VOC" evidence="2">
    <location>
        <begin position="159"/>
        <end position="286"/>
    </location>
</feature>
<sequence length="295" mass="31384">MEIERATPEDLDDWTALRYALWGGDLARLRDEARALLDADDQVAFLAREANAGAIGFVEASSRTATPRTYAFVEGWFVSPSRRGAGHGAHLLEAVEDWALHRGIDTLLSDTQPEHYPESLAAHARAGYVPVSTTTVLLKRLAADVAAVESDVRPEPGAMLHHLSIGVRDIGRSAGFYDAVLGALGFVRVWSDLRPGESNQAVGYGSAGGGDRFAIKQHDGAHAPGAGSHLAFSASSRRAVDAFHAAALAHGGMSDGAPGLRPHYGPDYYACFVVDPDGHRIEAVITTAELSTHEV</sequence>
<dbReference type="Pfam" id="PF00583">
    <property type="entry name" value="Acetyltransf_1"/>
    <property type="match status" value="1"/>
</dbReference>
<dbReference type="PANTHER" id="PTHR35006">
    <property type="entry name" value="GLYOXALASE FAMILY PROTEIN (AFU_ORTHOLOGUE AFUA_5G14830)"/>
    <property type="match status" value="1"/>
</dbReference>
<feature type="domain" description="N-acetyltransferase" evidence="1">
    <location>
        <begin position="1"/>
        <end position="155"/>
    </location>
</feature>
<dbReference type="CDD" id="cd04301">
    <property type="entry name" value="NAT_SF"/>
    <property type="match status" value="1"/>
</dbReference>
<keyword evidence="3" id="KW-0012">Acyltransferase</keyword>
<dbReference type="CDD" id="cd07262">
    <property type="entry name" value="VOC_like"/>
    <property type="match status" value="1"/>
</dbReference>
<proteinExistence type="predicted"/>
<dbReference type="SUPFAM" id="SSF55729">
    <property type="entry name" value="Acyl-CoA N-acyltransferases (Nat)"/>
    <property type="match status" value="1"/>
</dbReference>
<accession>A0A518CX24</accession>
<evidence type="ECO:0000259" key="2">
    <source>
        <dbReference type="PROSITE" id="PS51819"/>
    </source>
</evidence>
<gene>
    <name evidence="3" type="ORF">Pla163_08780</name>
</gene>
<organism evidence="3 4">
    <name type="scientific">Rohdeia mirabilis</name>
    <dbReference type="NCBI Taxonomy" id="2528008"/>
    <lineage>
        <taxon>Bacteria</taxon>
        <taxon>Pseudomonadati</taxon>
        <taxon>Planctomycetota</taxon>
        <taxon>Planctomycetia</taxon>
        <taxon>Planctomycetia incertae sedis</taxon>
        <taxon>Rohdeia</taxon>
    </lineage>
</organism>
<dbReference type="AlphaFoldDB" id="A0A518CX24"/>
<dbReference type="Gene3D" id="3.10.180.10">
    <property type="entry name" value="2,3-Dihydroxybiphenyl 1,2-Dioxygenase, domain 1"/>
    <property type="match status" value="1"/>
</dbReference>
<dbReference type="InterPro" id="IPR037523">
    <property type="entry name" value="VOC_core"/>
</dbReference>
<dbReference type="GO" id="GO:0047663">
    <property type="term" value="F:aminoglycoside 6'-N-acetyltransferase activity"/>
    <property type="evidence" value="ECO:0007669"/>
    <property type="project" value="UniProtKB-EC"/>
</dbReference>
<name>A0A518CX24_9BACT</name>
<dbReference type="OrthoDB" id="9800322at2"/>
<evidence type="ECO:0000313" key="4">
    <source>
        <dbReference type="Proteomes" id="UP000319342"/>
    </source>
</evidence>
<keyword evidence="3" id="KW-0808">Transferase</keyword>
<dbReference type="Gene3D" id="3.40.630.30">
    <property type="match status" value="1"/>
</dbReference>
<dbReference type="SUPFAM" id="SSF54593">
    <property type="entry name" value="Glyoxalase/Bleomycin resistance protein/Dihydroxybiphenyl dioxygenase"/>
    <property type="match status" value="1"/>
</dbReference>
<keyword evidence="4" id="KW-1185">Reference proteome</keyword>
<dbReference type="Pfam" id="PF00903">
    <property type="entry name" value="Glyoxalase"/>
    <property type="match status" value="1"/>
</dbReference>
<evidence type="ECO:0000259" key="1">
    <source>
        <dbReference type="PROSITE" id="PS51186"/>
    </source>
</evidence>
<dbReference type="InterPro" id="IPR016181">
    <property type="entry name" value="Acyl_CoA_acyltransferase"/>
</dbReference>